<dbReference type="GeneTree" id="ENSGT00950000183063"/>
<dbReference type="GO" id="GO:0046872">
    <property type="term" value="F:metal ion binding"/>
    <property type="evidence" value="ECO:0007669"/>
    <property type="project" value="UniProtKB-KW"/>
</dbReference>
<dbReference type="GO" id="GO:0004035">
    <property type="term" value="F:alkaline phosphatase activity"/>
    <property type="evidence" value="ECO:0007669"/>
    <property type="project" value="UniProtKB-EC"/>
</dbReference>
<keyword evidence="4" id="KW-0862">Zinc</keyword>
<keyword evidence="3" id="KW-0325">Glycoprotein</keyword>
<evidence type="ECO:0000256" key="2">
    <source>
        <dbReference type="ARBA" id="ARBA00012647"/>
    </source>
</evidence>
<dbReference type="EC" id="3.1.3.1" evidence="2"/>
<evidence type="ECO:0000313" key="6">
    <source>
        <dbReference type="Proteomes" id="UP000314982"/>
    </source>
</evidence>
<dbReference type="PANTHER" id="PTHR11596">
    <property type="entry name" value="ALKALINE PHOSPHATASE"/>
    <property type="match status" value="1"/>
</dbReference>
<evidence type="ECO:0000256" key="1">
    <source>
        <dbReference type="ARBA" id="ARBA00004609"/>
    </source>
</evidence>
<comment type="subcellular location">
    <subcellularLocation>
        <location evidence="1">Cell membrane</location>
        <topology evidence="1">Lipid-anchor</topology>
        <topology evidence="1">GPI-anchor</topology>
    </subcellularLocation>
</comment>
<dbReference type="GO" id="GO:0005886">
    <property type="term" value="C:plasma membrane"/>
    <property type="evidence" value="ECO:0007669"/>
    <property type="project" value="UniProtKB-SubCell"/>
</dbReference>
<sequence>MSCWYALCLEGLSRDLAEDKKAFTTTLYGNGPGYKLVNGSRADVNATEADHKDYKQQSAVPLDSETHGSEDVAIFAKGPMAHLFHGVQEQSYIAHAMAYAACVEPYTDCFIPDLEPEPGHAGATNPNLIVLLMGLIPALLSLFTV</sequence>
<organism evidence="5 6">
    <name type="scientific">Hucho hucho</name>
    <name type="common">huchen</name>
    <dbReference type="NCBI Taxonomy" id="62062"/>
    <lineage>
        <taxon>Eukaryota</taxon>
        <taxon>Metazoa</taxon>
        <taxon>Chordata</taxon>
        <taxon>Craniata</taxon>
        <taxon>Vertebrata</taxon>
        <taxon>Euteleostomi</taxon>
        <taxon>Actinopterygii</taxon>
        <taxon>Neopterygii</taxon>
        <taxon>Teleostei</taxon>
        <taxon>Protacanthopterygii</taxon>
        <taxon>Salmoniformes</taxon>
        <taxon>Salmonidae</taxon>
        <taxon>Salmoninae</taxon>
        <taxon>Hucho</taxon>
    </lineage>
</organism>
<reference evidence="5" key="3">
    <citation type="submission" date="2025-09" db="UniProtKB">
        <authorList>
            <consortium name="Ensembl"/>
        </authorList>
    </citation>
    <scope>IDENTIFICATION</scope>
</reference>
<proteinExistence type="predicted"/>
<dbReference type="Proteomes" id="UP000314982">
    <property type="component" value="Unassembled WGS sequence"/>
</dbReference>
<dbReference type="STRING" id="62062.ENSHHUP00000027694"/>
<keyword evidence="4" id="KW-0479">Metal-binding</keyword>
<name>A0A4W5LPL9_9TELE</name>
<dbReference type="GO" id="GO:0098552">
    <property type="term" value="C:side of membrane"/>
    <property type="evidence" value="ECO:0007669"/>
    <property type="project" value="UniProtKB-KW"/>
</dbReference>
<dbReference type="Ensembl" id="ENSHHUT00000028801.1">
    <property type="protein sequence ID" value="ENSHHUP00000027694.1"/>
    <property type="gene ID" value="ENSHHUG00000017595.1"/>
</dbReference>
<reference evidence="5" key="2">
    <citation type="submission" date="2025-08" db="UniProtKB">
        <authorList>
            <consortium name="Ensembl"/>
        </authorList>
    </citation>
    <scope>IDENTIFICATION</scope>
</reference>
<keyword evidence="6" id="KW-1185">Reference proteome</keyword>
<reference evidence="6" key="1">
    <citation type="submission" date="2018-06" db="EMBL/GenBank/DDBJ databases">
        <title>Genome assembly of Danube salmon.</title>
        <authorList>
            <person name="Macqueen D.J."/>
            <person name="Gundappa M.K."/>
        </authorList>
    </citation>
    <scope>NUCLEOTIDE SEQUENCE [LARGE SCALE GENOMIC DNA]</scope>
</reference>
<protein>
    <recommendedName>
        <fullName evidence="2">alkaline phosphatase</fullName>
        <ecNumber evidence="2">3.1.3.1</ecNumber>
    </recommendedName>
</protein>
<dbReference type="InterPro" id="IPR001952">
    <property type="entry name" value="Alkaline_phosphatase"/>
</dbReference>
<evidence type="ECO:0000256" key="3">
    <source>
        <dbReference type="ARBA" id="ARBA00022622"/>
    </source>
</evidence>
<dbReference type="Pfam" id="PF00245">
    <property type="entry name" value="Alk_phosphatase"/>
    <property type="match status" value="1"/>
</dbReference>
<dbReference type="AlphaFoldDB" id="A0A4W5LPL9"/>
<dbReference type="SUPFAM" id="SSF53649">
    <property type="entry name" value="Alkaline phosphatase-like"/>
    <property type="match status" value="1"/>
</dbReference>
<evidence type="ECO:0000313" key="5">
    <source>
        <dbReference type="Ensembl" id="ENSHHUP00000027694.1"/>
    </source>
</evidence>
<dbReference type="Gene3D" id="3.40.720.10">
    <property type="entry name" value="Alkaline Phosphatase, subunit A"/>
    <property type="match status" value="1"/>
</dbReference>
<evidence type="ECO:0000256" key="4">
    <source>
        <dbReference type="PIRSR" id="PIRSR601952-2"/>
    </source>
</evidence>
<dbReference type="InterPro" id="IPR017850">
    <property type="entry name" value="Alkaline_phosphatase_core_sf"/>
</dbReference>
<keyword evidence="3" id="KW-0449">Lipoprotein</keyword>
<comment type="cofactor">
    <cofactor evidence="4">
        <name>Zn(2+)</name>
        <dbReference type="ChEBI" id="CHEBI:29105"/>
    </cofactor>
    <text evidence="4">Binds 2 Zn(2+) ions.</text>
</comment>
<feature type="binding site" evidence="4">
    <location>
        <position position="67"/>
    </location>
    <ligand>
        <name>Zn(2+)</name>
        <dbReference type="ChEBI" id="CHEBI:29105"/>
        <label>2</label>
    </ligand>
</feature>
<dbReference type="PANTHER" id="PTHR11596:SF92">
    <property type="entry name" value="ALKALINE PHOSPHATASE"/>
    <property type="match status" value="1"/>
</dbReference>
<keyword evidence="3" id="KW-0472">Membrane</keyword>
<accession>A0A4W5LPL9</accession>
<keyword evidence="3" id="KW-0336">GPI-anchor</keyword>